<feature type="compositionally biased region" description="Polar residues" evidence="1">
    <location>
        <begin position="1"/>
        <end position="15"/>
    </location>
</feature>
<feature type="region of interest" description="Disordered" evidence="1">
    <location>
        <begin position="1"/>
        <end position="159"/>
    </location>
</feature>
<protein>
    <recommendedName>
        <fullName evidence="4">Basic proline-rich protein</fullName>
    </recommendedName>
</protein>
<feature type="compositionally biased region" description="Low complexity" evidence="1">
    <location>
        <begin position="294"/>
        <end position="312"/>
    </location>
</feature>
<feature type="compositionally biased region" description="Acidic residues" evidence="1">
    <location>
        <begin position="346"/>
        <end position="358"/>
    </location>
</feature>
<feature type="compositionally biased region" description="Low complexity" evidence="1">
    <location>
        <begin position="185"/>
        <end position="200"/>
    </location>
</feature>
<name>A0A9W8X7S5_9PLEO</name>
<accession>A0A9W8X7S5</accession>
<reference evidence="2" key="1">
    <citation type="submission" date="2022-10" db="EMBL/GenBank/DDBJ databases">
        <title>Tapping the CABI collections for fungal endophytes: first genome assemblies for Collariella, Neodidymelliopsis, Ascochyta clinopodiicola, Didymella pomorum, Didymosphaeria variabile, Neocosmospora piperis and Neocucurbitaria cava.</title>
        <authorList>
            <person name="Hill R."/>
        </authorList>
    </citation>
    <scope>NUCLEOTIDE SEQUENCE</scope>
    <source>
        <strain evidence="2">IMI 360193</strain>
    </source>
</reference>
<dbReference type="OrthoDB" id="5400063at2759"/>
<dbReference type="AlphaFoldDB" id="A0A9W8X7S5"/>
<keyword evidence="3" id="KW-1185">Reference proteome</keyword>
<feature type="compositionally biased region" description="Polar residues" evidence="1">
    <location>
        <begin position="63"/>
        <end position="80"/>
    </location>
</feature>
<evidence type="ECO:0008006" key="4">
    <source>
        <dbReference type="Google" id="ProtNLM"/>
    </source>
</evidence>
<comment type="caution">
    <text evidence="2">The sequence shown here is derived from an EMBL/GenBank/DDBJ whole genome shotgun (WGS) entry which is preliminary data.</text>
</comment>
<evidence type="ECO:0000256" key="1">
    <source>
        <dbReference type="SAM" id="MobiDB-lite"/>
    </source>
</evidence>
<gene>
    <name evidence="2" type="ORF">N0V87_000207</name>
</gene>
<evidence type="ECO:0000313" key="3">
    <source>
        <dbReference type="Proteomes" id="UP001140562"/>
    </source>
</evidence>
<proteinExistence type="predicted"/>
<dbReference type="EMBL" id="JAPEUV010000002">
    <property type="protein sequence ID" value="KAJ4343442.1"/>
    <property type="molecule type" value="Genomic_DNA"/>
</dbReference>
<feature type="compositionally biased region" description="Low complexity" evidence="1">
    <location>
        <begin position="319"/>
        <end position="343"/>
    </location>
</feature>
<feature type="compositionally biased region" description="Low complexity" evidence="1">
    <location>
        <begin position="105"/>
        <end position="124"/>
    </location>
</feature>
<feature type="region of interest" description="Disordered" evidence="1">
    <location>
        <begin position="286"/>
        <end position="395"/>
    </location>
</feature>
<dbReference type="Proteomes" id="UP001140562">
    <property type="component" value="Unassembled WGS sequence"/>
</dbReference>
<sequence length="423" mass="45119">MTAAHLTSSPAAQADSQHDELLQRLNAIELRASTRSAPAPAPAPTARPSRKTASPPSDEEPEQTMSISTASRVPSHQPVKQTGRLPEDSDSMAETNALARQVSNTSDDSTSSRRPSTPRSQTDPAPAVTSTFQTKPRNRSPYARSHLRSQSGHSALAPPMTRAHSLPIVMQFSASLQPAVGRLTLSPSPMPLDRPSSPLRSPKPRSPRTVEPRLATSGLQERYGSGIRPASVGSFEGAPSVCDIAEDAELELTPRASSGMSSLYSSTGSLSRRRRPASPLHHVAIPFGAPPTSTPSVSTPTSATSSPMLAPSKFNEHYPPSFASSSVPSTPTSMRSRSPSISSLETIEDSPDAEDLALEAERIAQLKAAADREDGGEPRRSSLDVPEGRGRSFNFGKRDARKRWSVCGGERRVDLSLGTVWED</sequence>
<organism evidence="2 3">
    <name type="scientific">Didymella glomerata</name>
    <dbReference type="NCBI Taxonomy" id="749621"/>
    <lineage>
        <taxon>Eukaryota</taxon>
        <taxon>Fungi</taxon>
        <taxon>Dikarya</taxon>
        <taxon>Ascomycota</taxon>
        <taxon>Pezizomycotina</taxon>
        <taxon>Dothideomycetes</taxon>
        <taxon>Pleosporomycetidae</taxon>
        <taxon>Pleosporales</taxon>
        <taxon>Pleosporineae</taxon>
        <taxon>Didymellaceae</taxon>
        <taxon>Didymella</taxon>
    </lineage>
</organism>
<feature type="region of interest" description="Disordered" evidence="1">
    <location>
        <begin position="182"/>
        <end position="235"/>
    </location>
</feature>
<evidence type="ECO:0000313" key="2">
    <source>
        <dbReference type="EMBL" id="KAJ4343442.1"/>
    </source>
</evidence>
<feature type="compositionally biased region" description="Basic and acidic residues" evidence="1">
    <location>
        <begin position="359"/>
        <end position="390"/>
    </location>
</feature>